<feature type="compositionally biased region" description="Basic and acidic residues" evidence="1">
    <location>
        <begin position="16"/>
        <end position="31"/>
    </location>
</feature>
<sequence length="42" mass="4827">MNKRIWSPGAITQLTEAEREDLARKNREQNQRSESSAAIKRG</sequence>
<dbReference type="EMBL" id="BAAABZ010000072">
    <property type="protein sequence ID" value="GAA0556565.1"/>
    <property type="molecule type" value="Genomic_DNA"/>
</dbReference>
<reference evidence="2 3" key="1">
    <citation type="journal article" date="2019" name="Int. J. Syst. Evol. Microbiol.">
        <title>The Global Catalogue of Microorganisms (GCM) 10K type strain sequencing project: providing services to taxonomists for standard genome sequencing and annotation.</title>
        <authorList>
            <consortium name="The Broad Institute Genomics Platform"/>
            <consortium name="The Broad Institute Genome Sequencing Center for Infectious Disease"/>
            <person name="Wu L."/>
            <person name="Ma J."/>
        </authorList>
    </citation>
    <scope>NUCLEOTIDE SEQUENCE [LARGE SCALE GENOMIC DNA]</scope>
    <source>
        <strain evidence="2 3">JCM 5052</strain>
    </source>
</reference>
<comment type="caution">
    <text evidence="2">The sequence shown here is derived from an EMBL/GenBank/DDBJ whole genome shotgun (WGS) entry which is preliminary data.</text>
</comment>
<dbReference type="Proteomes" id="UP001501576">
    <property type="component" value="Unassembled WGS sequence"/>
</dbReference>
<evidence type="ECO:0000313" key="2">
    <source>
        <dbReference type="EMBL" id="GAA0556565.1"/>
    </source>
</evidence>
<dbReference type="RefSeq" id="WP_346160959.1">
    <property type="nucleotide sequence ID" value="NZ_BAAABZ010000072.1"/>
</dbReference>
<proteinExistence type="predicted"/>
<evidence type="ECO:0000256" key="1">
    <source>
        <dbReference type="SAM" id="MobiDB-lite"/>
    </source>
</evidence>
<name>A0ABN1E0K2_9ACTN</name>
<organism evidence="2 3">
    <name type="scientific">Streptomyces mordarskii</name>
    <dbReference type="NCBI Taxonomy" id="1226758"/>
    <lineage>
        <taxon>Bacteria</taxon>
        <taxon>Bacillati</taxon>
        <taxon>Actinomycetota</taxon>
        <taxon>Actinomycetes</taxon>
        <taxon>Kitasatosporales</taxon>
        <taxon>Streptomycetaceae</taxon>
        <taxon>Streptomyces</taxon>
    </lineage>
</organism>
<feature type="region of interest" description="Disordered" evidence="1">
    <location>
        <begin position="1"/>
        <end position="42"/>
    </location>
</feature>
<accession>A0ABN1E0K2</accession>
<evidence type="ECO:0000313" key="3">
    <source>
        <dbReference type="Proteomes" id="UP001501576"/>
    </source>
</evidence>
<protein>
    <submittedName>
        <fullName evidence="2">Uncharacterized protein</fullName>
    </submittedName>
</protein>
<keyword evidence="3" id="KW-1185">Reference proteome</keyword>
<gene>
    <name evidence="2" type="ORF">GCM10010390_68500</name>
</gene>